<dbReference type="EMBL" id="UZAL01030389">
    <property type="protein sequence ID" value="VDP53497.1"/>
    <property type="molecule type" value="Genomic_DNA"/>
</dbReference>
<keyword evidence="3" id="KW-1185">Reference proteome</keyword>
<gene>
    <name evidence="2" type="ORF">SMTD_LOCUS10223</name>
</gene>
<reference evidence="2 3" key="1">
    <citation type="submission" date="2018-11" db="EMBL/GenBank/DDBJ databases">
        <authorList>
            <consortium name="Pathogen Informatics"/>
        </authorList>
    </citation>
    <scope>NUCLEOTIDE SEQUENCE [LARGE SCALE GENOMIC DNA]</scope>
    <source>
        <strain>Denwood</strain>
        <strain evidence="3">Zambia</strain>
    </source>
</reference>
<dbReference type="AlphaFoldDB" id="A0A3P8DPE4"/>
<sequence length="113" mass="12846">MLTVFCSIFNGDFSRFCHGCSRLISELVVDERRFTLTDKICSLVHRFIRDDGVIDEVVKMMGISGFCVIPLLYPTFVRLIIISLFCVNLDKGRCEDFCIAGFDSTDKLSLFLS</sequence>
<name>A0A3P8DPE4_9TREM</name>
<protein>
    <submittedName>
        <fullName evidence="2">Uncharacterized protein</fullName>
    </submittedName>
</protein>
<evidence type="ECO:0000256" key="1">
    <source>
        <dbReference type="SAM" id="Phobius"/>
    </source>
</evidence>
<keyword evidence="1" id="KW-0812">Transmembrane</keyword>
<proteinExistence type="predicted"/>
<evidence type="ECO:0000313" key="2">
    <source>
        <dbReference type="EMBL" id="VDP53497.1"/>
    </source>
</evidence>
<dbReference type="Proteomes" id="UP000269396">
    <property type="component" value="Unassembled WGS sequence"/>
</dbReference>
<evidence type="ECO:0000313" key="3">
    <source>
        <dbReference type="Proteomes" id="UP000269396"/>
    </source>
</evidence>
<accession>A0A3P8DPE4</accession>
<keyword evidence="1" id="KW-0472">Membrane</keyword>
<keyword evidence="1" id="KW-1133">Transmembrane helix</keyword>
<feature type="transmembrane region" description="Helical" evidence="1">
    <location>
        <begin position="63"/>
        <end position="87"/>
    </location>
</feature>
<organism evidence="2 3">
    <name type="scientific">Schistosoma mattheei</name>
    <dbReference type="NCBI Taxonomy" id="31246"/>
    <lineage>
        <taxon>Eukaryota</taxon>
        <taxon>Metazoa</taxon>
        <taxon>Spiralia</taxon>
        <taxon>Lophotrochozoa</taxon>
        <taxon>Platyhelminthes</taxon>
        <taxon>Trematoda</taxon>
        <taxon>Digenea</taxon>
        <taxon>Strigeidida</taxon>
        <taxon>Schistosomatoidea</taxon>
        <taxon>Schistosomatidae</taxon>
        <taxon>Schistosoma</taxon>
    </lineage>
</organism>